<dbReference type="GO" id="GO:0047343">
    <property type="term" value="F:glucose-1-phosphate cytidylyltransferase activity"/>
    <property type="evidence" value="ECO:0007669"/>
    <property type="project" value="UniProtKB-EC"/>
</dbReference>
<dbReference type="CDD" id="cd06915">
    <property type="entry name" value="NTP_transferase_WcbM_like"/>
    <property type="match status" value="1"/>
</dbReference>
<accession>A0A0T9PRI6</accession>
<name>A0A0T9PRI6_9GAMM</name>
<evidence type="ECO:0000259" key="1">
    <source>
        <dbReference type="Pfam" id="PF00483"/>
    </source>
</evidence>
<dbReference type="PANTHER" id="PTHR22572">
    <property type="entry name" value="SUGAR-1-PHOSPHATE GUANYL TRANSFERASE"/>
    <property type="match status" value="1"/>
</dbReference>
<dbReference type="EMBL" id="CQBK01000009">
    <property type="protein sequence ID" value="CNH78060.1"/>
    <property type="molecule type" value="Genomic_DNA"/>
</dbReference>
<dbReference type="SUPFAM" id="SSF53448">
    <property type="entry name" value="Nucleotide-diphospho-sugar transferases"/>
    <property type="match status" value="1"/>
</dbReference>
<reference evidence="2 3" key="1">
    <citation type="submission" date="2015-03" db="EMBL/GenBank/DDBJ databases">
        <authorList>
            <person name="Murphy D."/>
        </authorList>
    </citation>
    <scope>NUCLEOTIDE SEQUENCE [LARGE SCALE GENOMIC DNA]</scope>
    <source>
        <strain evidence="2 3">Y233</strain>
    </source>
</reference>
<dbReference type="AlphaFoldDB" id="A0A0T9PRI6"/>
<dbReference type="RefSeq" id="WP_049598855.1">
    <property type="nucleotide sequence ID" value="NZ_CPZI01000017.1"/>
</dbReference>
<dbReference type="Gene3D" id="3.90.550.10">
    <property type="entry name" value="Spore Coat Polysaccharide Biosynthesis Protein SpsA, Chain A"/>
    <property type="match status" value="1"/>
</dbReference>
<feature type="domain" description="Nucleotidyl transferase" evidence="1">
    <location>
        <begin position="5"/>
        <end position="223"/>
    </location>
</feature>
<keyword evidence="2" id="KW-0808">Transferase</keyword>
<organism evidence="2 3">
    <name type="scientific">Yersinia similis</name>
    <dbReference type="NCBI Taxonomy" id="367190"/>
    <lineage>
        <taxon>Bacteria</taxon>
        <taxon>Pseudomonadati</taxon>
        <taxon>Pseudomonadota</taxon>
        <taxon>Gammaproteobacteria</taxon>
        <taxon>Enterobacterales</taxon>
        <taxon>Yersiniaceae</taxon>
        <taxon>Yersinia</taxon>
    </lineage>
</organism>
<dbReference type="InterPro" id="IPR050486">
    <property type="entry name" value="Mannose-1P_guanyltransferase"/>
</dbReference>
<dbReference type="Pfam" id="PF00483">
    <property type="entry name" value="NTP_transferase"/>
    <property type="match status" value="1"/>
</dbReference>
<gene>
    <name evidence="2" type="primary">rfbF</name>
    <name evidence="2" type="ORF">ERS008667_01499</name>
</gene>
<sequence length="225" mass="25270">MYDVVILAGGLGTRLKSVSGDIPKPMVDISGKPFLYRLMEYLEDQGVQRIILSLSYKADYIIDSVIKDNPVNSKVDFIIENEPLGTGGAIKNACKYIEASKFIVINGDTYCELDYEKFIESSLDSDLQISGVEVDDVCRYGSLDIGHDFHVNSIVEKGRQGTGIINSGTYILSKKIIEDYPHDKFSFELDFLPKFTGVFKAFVTKAYFIDIGIPEDYYKACEKFK</sequence>
<dbReference type="InterPro" id="IPR005835">
    <property type="entry name" value="NTP_transferase_dom"/>
</dbReference>
<dbReference type="EC" id="2.7.7.33" evidence="2"/>
<dbReference type="Proteomes" id="UP000038204">
    <property type="component" value="Unassembled WGS sequence"/>
</dbReference>
<protein>
    <submittedName>
        <fullName evidence="2">Nucleotidyl transferase</fullName>
        <ecNumber evidence="2">2.7.7.33</ecNumber>
    </submittedName>
</protein>
<dbReference type="InterPro" id="IPR029044">
    <property type="entry name" value="Nucleotide-diphossugar_trans"/>
</dbReference>
<keyword evidence="2" id="KW-0548">Nucleotidyltransferase</keyword>
<evidence type="ECO:0000313" key="3">
    <source>
        <dbReference type="Proteomes" id="UP000038204"/>
    </source>
</evidence>
<proteinExistence type="predicted"/>
<evidence type="ECO:0000313" key="2">
    <source>
        <dbReference type="EMBL" id="CNH78060.1"/>
    </source>
</evidence>